<feature type="transmembrane region" description="Helical" evidence="1">
    <location>
        <begin position="12"/>
        <end position="29"/>
    </location>
</feature>
<dbReference type="AlphaFoldDB" id="X0TZB1"/>
<feature type="transmembrane region" description="Helical" evidence="1">
    <location>
        <begin position="228"/>
        <end position="251"/>
    </location>
</feature>
<sequence length="256" mass="27470">MREAGLWKAAQAAGLVLTALLLAGLVLRPEPSLTLLWNVAIPLVPATLLVSPLIWRNTCPLATLNLLSAGRAGTRQQTKRFATYSSLFGILLFYLLVPARRFLFNQDGLALAIAIVAVAILALAVGAAFDLKAGFCNAFCPVLPVERLYGQSPLLSVSNDRCARCDLCSRACIDLAPEKSIAQQLGASRHDSSWLRSPFGAFAAALPGFVLGYFTLDDLPLSGAPDVYLHILLWAAISYLLAVAATMLLPIPNRRI</sequence>
<feature type="non-terminal residue" evidence="2">
    <location>
        <position position="256"/>
    </location>
</feature>
<keyword evidence="1" id="KW-0472">Membrane</keyword>
<proteinExistence type="predicted"/>
<feature type="transmembrane region" description="Helical" evidence="1">
    <location>
        <begin position="109"/>
        <end position="129"/>
    </location>
</feature>
<protein>
    <recommendedName>
        <fullName evidence="3">4Fe-4S ferredoxin-type domain-containing protein</fullName>
    </recommendedName>
</protein>
<evidence type="ECO:0008006" key="3">
    <source>
        <dbReference type="Google" id="ProtNLM"/>
    </source>
</evidence>
<dbReference type="EMBL" id="BARS01010938">
    <property type="protein sequence ID" value="GAF98634.1"/>
    <property type="molecule type" value="Genomic_DNA"/>
</dbReference>
<comment type="caution">
    <text evidence="2">The sequence shown here is derived from an EMBL/GenBank/DDBJ whole genome shotgun (WGS) entry which is preliminary data.</text>
</comment>
<feature type="transmembrane region" description="Helical" evidence="1">
    <location>
        <begin position="199"/>
        <end position="216"/>
    </location>
</feature>
<evidence type="ECO:0000256" key="1">
    <source>
        <dbReference type="SAM" id="Phobius"/>
    </source>
</evidence>
<evidence type="ECO:0000313" key="2">
    <source>
        <dbReference type="EMBL" id="GAF98634.1"/>
    </source>
</evidence>
<keyword evidence="1" id="KW-0812">Transmembrane</keyword>
<feature type="transmembrane region" description="Helical" evidence="1">
    <location>
        <begin position="35"/>
        <end position="55"/>
    </location>
</feature>
<accession>X0TZB1</accession>
<organism evidence="2">
    <name type="scientific">marine sediment metagenome</name>
    <dbReference type="NCBI Taxonomy" id="412755"/>
    <lineage>
        <taxon>unclassified sequences</taxon>
        <taxon>metagenomes</taxon>
        <taxon>ecological metagenomes</taxon>
    </lineage>
</organism>
<feature type="transmembrane region" description="Helical" evidence="1">
    <location>
        <begin position="81"/>
        <end position="97"/>
    </location>
</feature>
<gene>
    <name evidence="2" type="ORF">S01H1_20092</name>
</gene>
<keyword evidence="1" id="KW-1133">Transmembrane helix</keyword>
<reference evidence="2" key="1">
    <citation type="journal article" date="2014" name="Front. Microbiol.">
        <title>High frequency of phylogenetically diverse reductive dehalogenase-homologous genes in deep subseafloor sedimentary metagenomes.</title>
        <authorList>
            <person name="Kawai M."/>
            <person name="Futagami T."/>
            <person name="Toyoda A."/>
            <person name="Takaki Y."/>
            <person name="Nishi S."/>
            <person name="Hori S."/>
            <person name="Arai W."/>
            <person name="Tsubouchi T."/>
            <person name="Morono Y."/>
            <person name="Uchiyama I."/>
            <person name="Ito T."/>
            <person name="Fujiyama A."/>
            <person name="Inagaki F."/>
            <person name="Takami H."/>
        </authorList>
    </citation>
    <scope>NUCLEOTIDE SEQUENCE</scope>
    <source>
        <strain evidence="2">Expedition CK06-06</strain>
    </source>
</reference>
<name>X0TZB1_9ZZZZ</name>